<dbReference type="SMART" id="SM00850">
    <property type="entry name" value="LytTR"/>
    <property type="match status" value="1"/>
</dbReference>
<feature type="modified residue" description="4-aspartylphosphate" evidence="4">
    <location>
        <position position="54"/>
    </location>
</feature>
<proteinExistence type="predicted"/>
<dbReference type="PANTHER" id="PTHR44591:SF3">
    <property type="entry name" value="RESPONSE REGULATORY DOMAIN-CONTAINING PROTEIN"/>
    <property type="match status" value="1"/>
</dbReference>
<reference evidence="6 7" key="1">
    <citation type="submission" date="2015-07" db="EMBL/GenBank/DDBJ databases">
        <title>Draft genome sequences of 17 French Clostridium botulinum group III.</title>
        <authorList>
            <person name="Woudstra C."/>
            <person name="Le Marechal C."/>
            <person name="Souillard R."/>
            <person name="Bayon-Auboyer M.-H."/>
            <person name="Dessouter D."/>
            <person name="Fach P."/>
        </authorList>
    </citation>
    <scope>NUCLEOTIDE SEQUENCE [LARGE SCALE GENOMIC DNA]</scope>
    <source>
        <strain evidence="6 7">12LNRI-CD</strain>
    </source>
</reference>
<organism evidence="6 7">
    <name type="scientific">Clostridium botulinum</name>
    <dbReference type="NCBI Taxonomy" id="1491"/>
    <lineage>
        <taxon>Bacteria</taxon>
        <taxon>Bacillati</taxon>
        <taxon>Bacillota</taxon>
        <taxon>Clostridia</taxon>
        <taxon>Eubacteriales</taxon>
        <taxon>Clostridiaceae</taxon>
        <taxon>Clostridium</taxon>
    </lineage>
</organism>
<comment type="function">
    <text evidence="3">May play the central regulatory role in sporulation. It may be an element of the effector pathway responsible for the activation of sporulation genes in response to nutritional stress. Spo0A may act in concert with spo0H (a sigma factor) to control the expression of some genes that are critical to the sporulation process.</text>
</comment>
<keyword evidence="2 4" id="KW-0597">Phosphoprotein</keyword>
<feature type="domain" description="Response regulatory" evidence="5">
    <location>
        <begin position="3"/>
        <end position="120"/>
    </location>
</feature>
<dbReference type="AlphaFoldDB" id="A0A9Q1ZBP7"/>
<dbReference type="Gene3D" id="3.40.50.2300">
    <property type="match status" value="1"/>
</dbReference>
<dbReference type="InterPro" id="IPR050595">
    <property type="entry name" value="Bact_response_regulator"/>
</dbReference>
<evidence type="ECO:0000256" key="4">
    <source>
        <dbReference type="PROSITE-ProRule" id="PRU00169"/>
    </source>
</evidence>
<dbReference type="Proteomes" id="UP000037540">
    <property type="component" value="Unassembled WGS sequence"/>
</dbReference>
<dbReference type="Gene3D" id="2.40.50.1020">
    <property type="entry name" value="LytTr DNA-binding domain"/>
    <property type="match status" value="1"/>
</dbReference>
<dbReference type="InterPro" id="IPR007492">
    <property type="entry name" value="LytTR_DNA-bd_dom"/>
</dbReference>
<dbReference type="SUPFAM" id="SSF52172">
    <property type="entry name" value="CheY-like"/>
    <property type="match status" value="1"/>
</dbReference>
<accession>A0A9Q1ZBP7</accession>
<name>A0A9Q1ZBP7_CLOBO</name>
<sequence length="246" mass="29078">MYSILLAEDNVLQRQNLKTMLECLHIPINIYETSNAMEAYTLAKRVHIDSFLIDIELDKSSGLDLGTKLRSIEEYEFTWIIFLTTHSEFLTEAFTKVHCYDFILKPYNKDKVLNMIKRIINHDTKDDDFMVEKKTITFEMKNGIYIKIYVHEIIFIEISMRKCVIHTFNGKFELKGMPLKKVLEIIDDNTIVQSHKSFAINLNYIEKVIKIDSRLFEVIFENYDYRALVGNKFKESILEKFQCSNL</sequence>
<evidence type="ECO:0000256" key="3">
    <source>
        <dbReference type="ARBA" id="ARBA00024867"/>
    </source>
</evidence>
<evidence type="ECO:0000313" key="7">
    <source>
        <dbReference type="Proteomes" id="UP000037540"/>
    </source>
</evidence>
<dbReference type="GO" id="GO:0000160">
    <property type="term" value="P:phosphorelay signal transduction system"/>
    <property type="evidence" value="ECO:0007669"/>
    <property type="project" value="InterPro"/>
</dbReference>
<dbReference type="Pfam" id="PF04397">
    <property type="entry name" value="LytTR"/>
    <property type="match status" value="1"/>
</dbReference>
<dbReference type="PANTHER" id="PTHR44591">
    <property type="entry name" value="STRESS RESPONSE REGULATOR PROTEIN 1"/>
    <property type="match status" value="1"/>
</dbReference>
<protein>
    <recommendedName>
        <fullName evidence="1">Stage 0 sporulation protein A homolog</fullName>
    </recommendedName>
</protein>
<evidence type="ECO:0000259" key="5">
    <source>
        <dbReference type="PROSITE" id="PS50110"/>
    </source>
</evidence>
<dbReference type="InterPro" id="IPR011006">
    <property type="entry name" value="CheY-like_superfamily"/>
</dbReference>
<dbReference type="EMBL" id="LGVR01000083">
    <property type="protein sequence ID" value="KOA83516.1"/>
    <property type="molecule type" value="Genomic_DNA"/>
</dbReference>
<comment type="caution">
    <text evidence="6">The sequence shown here is derived from an EMBL/GenBank/DDBJ whole genome shotgun (WGS) entry which is preliminary data.</text>
</comment>
<evidence type="ECO:0000256" key="1">
    <source>
        <dbReference type="ARBA" id="ARBA00018672"/>
    </source>
</evidence>
<dbReference type="RefSeq" id="WP_029169763.1">
    <property type="nucleotide sequence ID" value="NZ_LGVP01000026.1"/>
</dbReference>
<gene>
    <name evidence="6" type="ORF">ADU74_12250</name>
</gene>
<dbReference type="GO" id="GO:0003677">
    <property type="term" value="F:DNA binding"/>
    <property type="evidence" value="ECO:0007669"/>
    <property type="project" value="InterPro"/>
</dbReference>
<dbReference type="Pfam" id="PF00072">
    <property type="entry name" value="Response_reg"/>
    <property type="match status" value="1"/>
</dbReference>
<dbReference type="PROSITE" id="PS50110">
    <property type="entry name" value="RESPONSE_REGULATORY"/>
    <property type="match status" value="1"/>
</dbReference>
<dbReference type="InterPro" id="IPR001789">
    <property type="entry name" value="Sig_transdc_resp-reg_receiver"/>
</dbReference>
<evidence type="ECO:0000313" key="6">
    <source>
        <dbReference type="EMBL" id="KOA83516.1"/>
    </source>
</evidence>
<evidence type="ECO:0000256" key="2">
    <source>
        <dbReference type="ARBA" id="ARBA00022553"/>
    </source>
</evidence>
<dbReference type="SMART" id="SM00448">
    <property type="entry name" value="REC"/>
    <property type="match status" value="1"/>
</dbReference>